<evidence type="ECO:0000313" key="1">
    <source>
        <dbReference type="EMBL" id="KAI4388164.1"/>
    </source>
</evidence>
<name>A0ACB9SAT4_9MYRT</name>
<evidence type="ECO:0000313" key="2">
    <source>
        <dbReference type="Proteomes" id="UP001057402"/>
    </source>
</evidence>
<accession>A0ACB9SAT4</accession>
<sequence>MSLLENEIHNVYPFSFPGCISAYQEIAVKRLSKKPGQGLEDFMSEVVLIARLKHKNLVGLVGCCIEKTERMLIYEYMPNKCWTTSSSVRRKSSFSAFLTLFIVCGIAHGLVYHLHGSKLPVVHRDLKPSNLLLDGDLNLKISDFGLANTGTRHYHLSANNEDLKGEYFSFFSKIQQLHVPGACLRGAILCEVRCVQLRRATARASVVKGMQDSISLISGNVLELVEKLEDEVIRNPGREVHTCGVAVRAEVAGGQAVNGSSGGDAGKQRDSCRSLSSPDSFWNKQNVIPTPMWLLP</sequence>
<dbReference type="Proteomes" id="UP001057402">
    <property type="component" value="Chromosome 1"/>
</dbReference>
<gene>
    <name evidence="1" type="ORF">MLD38_000519</name>
</gene>
<proteinExistence type="predicted"/>
<comment type="caution">
    <text evidence="1">The sequence shown here is derived from an EMBL/GenBank/DDBJ whole genome shotgun (WGS) entry which is preliminary data.</text>
</comment>
<protein>
    <submittedName>
        <fullName evidence="1">Uncharacterized protein</fullName>
    </submittedName>
</protein>
<dbReference type="EMBL" id="CM042880">
    <property type="protein sequence ID" value="KAI4388164.1"/>
    <property type="molecule type" value="Genomic_DNA"/>
</dbReference>
<keyword evidence="2" id="KW-1185">Reference proteome</keyword>
<organism evidence="1 2">
    <name type="scientific">Melastoma candidum</name>
    <dbReference type="NCBI Taxonomy" id="119954"/>
    <lineage>
        <taxon>Eukaryota</taxon>
        <taxon>Viridiplantae</taxon>
        <taxon>Streptophyta</taxon>
        <taxon>Embryophyta</taxon>
        <taxon>Tracheophyta</taxon>
        <taxon>Spermatophyta</taxon>
        <taxon>Magnoliopsida</taxon>
        <taxon>eudicotyledons</taxon>
        <taxon>Gunneridae</taxon>
        <taxon>Pentapetalae</taxon>
        <taxon>rosids</taxon>
        <taxon>malvids</taxon>
        <taxon>Myrtales</taxon>
        <taxon>Melastomataceae</taxon>
        <taxon>Melastomatoideae</taxon>
        <taxon>Melastomateae</taxon>
        <taxon>Melastoma</taxon>
    </lineage>
</organism>
<reference evidence="2" key="1">
    <citation type="journal article" date="2023" name="Front. Plant Sci.">
        <title>Chromosomal-level genome assembly of Melastoma candidum provides insights into trichome evolution.</title>
        <authorList>
            <person name="Zhong Y."/>
            <person name="Wu W."/>
            <person name="Sun C."/>
            <person name="Zou P."/>
            <person name="Liu Y."/>
            <person name="Dai S."/>
            <person name="Zhou R."/>
        </authorList>
    </citation>
    <scope>NUCLEOTIDE SEQUENCE [LARGE SCALE GENOMIC DNA]</scope>
</reference>